<keyword evidence="4" id="KW-1185">Reference proteome</keyword>
<dbReference type="PRINTS" id="PR00753">
    <property type="entry name" value="ACCSYNTHASE"/>
</dbReference>
<protein>
    <submittedName>
        <fullName evidence="3">1-aminocyclopropane-1-carboxylate synthase 7</fullName>
    </submittedName>
</protein>
<evidence type="ECO:0000256" key="1">
    <source>
        <dbReference type="ARBA" id="ARBA00022898"/>
    </source>
</evidence>
<dbReference type="Proteomes" id="UP001390339">
    <property type="component" value="Unassembled WGS sequence"/>
</dbReference>
<dbReference type="InterPro" id="IPR015421">
    <property type="entry name" value="PyrdxlP-dep_Trfase_major"/>
</dbReference>
<dbReference type="InterPro" id="IPR004839">
    <property type="entry name" value="Aminotransferase_I/II_large"/>
</dbReference>
<comment type="caution">
    <text evidence="3">The sequence shown here is derived from an EMBL/GenBank/DDBJ whole genome shotgun (WGS) entry which is preliminary data.</text>
</comment>
<evidence type="ECO:0000259" key="2">
    <source>
        <dbReference type="Pfam" id="PF00155"/>
    </source>
</evidence>
<accession>A0ABR2I2N6</accession>
<dbReference type="CDD" id="cd00609">
    <property type="entry name" value="AAT_like"/>
    <property type="match status" value="1"/>
</dbReference>
<dbReference type="Gene3D" id="3.90.1150.10">
    <property type="entry name" value="Aspartate Aminotransferase, domain 1"/>
    <property type="match status" value="1"/>
</dbReference>
<dbReference type="SUPFAM" id="SSF53383">
    <property type="entry name" value="PLP-dependent transferases"/>
    <property type="match status" value="1"/>
</dbReference>
<keyword evidence="1" id="KW-0663">Pyridoxal phosphate</keyword>
<dbReference type="InterPro" id="IPR050478">
    <property type="entry name" value="Ethylene_sulfur-biosynth"/>
</dbReference>
<evidence type="ECO:0000313" key="3">
    <source>
        <dbReference type="EMBL" id="KAK8856643.1"/>
    </source>
</evidence>
<dbReference type="EMBL" id="JAPCWZ010000007">
    <property type="protein sequence ID" value="KAK8856643.1"/>
    <property type="molecule type" value="Genomic_DNA"/>
</dbReference>
<dbReference type="InterPro" id="IPR015422">
    <property type="entry name" value="PyrdxlP-dep_Trfase_small"/>
</dbReference>
<dbReference type="Pfam" id="PF00155">
    <property type="entry name" value="Aminotran_1_2"/>
    <property type="match status" value="1"/>
</dbReference>
<reference evidence="3 4" key="1">
    <citation type="journal article" date="2024" name="IMA Fungus">
        <title>Apiospora arundinis, a panoply of carbohydrate-active enzymes and secondary metabolites.</title>
        <authorList>
            <person name="Sorensen T."/>
            <person name="Petersen C."/>
            <person name="Muurmann A.T."/>
            <person name="Christiansen J.V."/>
            <person name="Brundto M.L."/>
            <person name="Overgaard C.K."/>
            <person name="Boysen A.T."/>
            <person name="Wollenberg R.D."/>
            <person name="Larsen T.O."/>
            <person name="Sorensen J.L."/>
            <person name="Nielsen K.L."/>
            <person name="Sondergaard T.E."/>
        </authorList>
    </citation>
    <scope>NUCLEOTIDE SEQUENCE [LARGE SCALE GENOMIC DNA]</scope>
    <source>
        <strain evidence="3 4">AAU 773</strain>
    </source>
</reference>
<organism evidence="3 4">
    <name type="scientific">Apiospora arundinis</name>
    <dbReference type="NCBI Taxonomy" id="335852"/>
    <lineage>
        <taxon>Eukaryota</taxon>
        <taxon>Fungi</taxon>
        <taxon>Dikarya</taxon>
        <taxon>Ascomycota</taxon>
        <taxon>Pezizomycotina</taxon>
        <taxon>Sordariomycetes</taxon>
        <taxon>Xylariomycetidae</taxon>
        <taxon>Amphisphaeriales</taxon>
        <taxon>Apiosporaceae</taxon>
        <taxon>Apiospora</taxon>
    </lineage>
</organism>
<dbReference type="Gene3D" id="3.40.640.10">
    <property type="entry name" value="Type I PLP-dependent aspartate aminotransferase-like (Major domain)"/>
    <property type="match status" value="1"/>
</dbReference>
<dbReference type="PANTHER" id="PTHR43795">
    <property type="entry name" value="BIFUNCTIONAL ASPARTATE AMINOTRANSFERASE AND GLUTAMATE/ASPARTATE-PREPHENATE AMINOTRANSFERASE-RELATED"/>
    <property type="match status" value="1"/>
</dbReference>
<evidence type="ECO:0000313" key="4">
    <source>
        <dbReference type="Proteomes" id="UP001390339"/>
    </source>
</evidence>
<dbReference type="InterPro" id="IPR015424">
    <property type="entry name" value="PyrdxlP-dep_Trfase"/>
</dbReference>
<gene>
    <name evidence="3" type="ORF">PGQ11_012555</name>
</gene>
<name>A0ABR2I2N6_9PEZI</name>
<feature type="domain" description="Aminotransferase class I/classII large" evidence="2">
    <location>
        <begin position="69"/>
        <end position="482"/>
    </location>
</feature>
<sequence length="496" mass="53185">MEAQLSSRMAAMATGAIPKIEASIANKEGKIDLATAESWVIRHELVSLFQDAMANGFNINDLSYPEGFGGPPDLLHALARLFNEHFNPVSPVLPNHIVATTGASLCLDALMFSICEPGDIVLVMAPYFNGLDLHLALRSGCKLVPISATMSIEGANADCQSLWKSVNTNLNEAYEGCADPSKVKALVITNPNNPLGMCYPEEVMRETMFWCGERGIYYVSDEVYALSDFSRGRGQGPTEGGLPKYDLTVTKATPFISALSVDLHDEQAGRNDLSGDAETKMRKIPPIGVVWSTSKDLGSSGLRLGVFVKRPVAGSAASSSSRCPLTGSLGLLTTPHLPSITSKLTTALLDSPALPALLSLSHARLRANYDILTQALRSWDVRFVPTTNAPFLFARLGMVVATLAVGGKGPHEDRDDVEDCTWADEENVVAILRDRAGVLVASGKGFHVACEKCLGCQSCSMAGWVRITFGVPEAVLRDALTRMAKALDLNAGWETQ</sequence>
<proteinExistence type="predicted"/>
<dbReference type="PANTHER" id="PTHR43795:SF39">
    <property type="entry name" value="AMINOTRANSFERASE CLASS I_CLASSII DOMAIN-CONTAINING PROTEIN"/>
    <property type="match status" value="1"/>
</dbReference>